<dbReference type="EMBL" id="BLVP01000010">
    <property type="protein sequence ID" value="GFM38002.1"/>
    <property type="molecule type" value="Genomic_DNA"/>
</dbReference>
<accession>A0A7J0BXU0</accession>
<name>A0A7J0BXU0_9BACT</name>
<gene>
    <name evidence="1" type="ORF">DSM19430T_26860</name>
</gene>
<evidence type="ECO:0008006" key="3">
    <source>
        <dbReference type="Google" id="ProtNLM"/>
    </source>
</evidence>
<dbReference type="Proteomes" id="UP000503820">
    <property type="component" value="Unassembled WGS sequence"/>
</dbReference>
<comment type="caution">
    <text evidence="1">The sequence shown here is derived from an EMBL/GenBank/DDBJ whole genome shotgun (WGS) entry which is preliminary data.</text>
</comment>
<proteinExistence type="predicted"/>
<evidence type="ECO:0000313" key="1">
    <source>
        <dbReference type="EMBL" id="GFM38002.1"/>
    </source>
</evidence>
<dbReference type="AlphaFoldDB" id="A0A7J0BXU0"/>
<keyword evidence="2" id="KW-1185">Reference proteome</keyword>
<dbReference type="RefSeq" id="WP_174410611.1">
    <property type="nucleotide sequence ID" value="NZ_BLVP01000010.1"/>
</dbReference>
<protein>
    <recommendedName>
        <fullName evidence="3">Bacteriophage protein</fullName>
    </recommendedName>
</protein>
<dbReference type="Pfam" id="PF21822">
    <property type="entry name" value="Phage_TAC_15"/>
    <property type="match status" value="1"/>
</dbReference>
<reference evidence="1 2" key="1">
    <citation type="submission" date="2020-05" db="EMBL/GenBank/DDBJ databases">
        <title>Draft genome sequence of Desulfovibrio psychrotolerans JS1T.</title>
        <authorList>
            <person name="Ueno A."/>
            <person name="Tamazawa S."/>
            <person name="Tamamura S."/>
            <person name="Murakami T."/>
            <person name="Kiyama T."/>
            <person name="Inomata H."/>
            <person name="Amano Y."/>
            <person name="Miyakawa K."/>
            <person name="Tamaki H."/>
            <person name="Naganuma T."/>
            <person name="Kaneko K."/>
        </authorList>
    </citation>
    <scope>NUCLEOTIDE SEQUENCE [LARGE SCALE GENOMIC DNA]</scope>
    <source>
        <strain evidence="1 2">JS1</strain>
    </source>
</reference>
<evidence type="ECO:0000313" key="2">
    <source>
        <dbReference type="Proteomes" id="UP000503820"/>
    </source>
</evidence>
<organism evidence="1 2">
    <name type="scientific">Desulfovibrio psychrotolerans</name>
    <dbReference type="NCBI Taxonomy" id="415242"/>
    <lineage>
        <taxon>Bacteria</taxon>
        <taxon>Pseudomonadati</taxon>
        <taxon>Thermodesulfobacteriota</taxon>
        <taxon>Desulfovibrionia</taxon>
        <taxon>Desulfovibrionales</taxon>
        <taxon>Desulfovibrionaceae</taxon>
        <taxon>Desulfovibrio</taxon>
    </lineage>
</organism>
<sequence length="139" mass="15204">MGKEFEIGGVKYRAGKMNAFTQLHIVRRLLPVLPGLVELQHVDWKNDEAASISALATALQNIRDEDVEYVINACLDVTERRNPGGDGWAKVRVNGATMFTVGLVDMLKIAMEAVQENLADFFGAYRSLSSQEGTSTSTG</sequence>
<dbReference type="InterPro" id="IPR049156">
    <property type="entry name" value="Phage_chap_TAC_15-like"/>
</dbReference>